<evidence type="ECO:0000256" key="2">
    <source>
        <dbReference type="ARBA" id="ARBA00022448"/>
    </source>
</evidence>
<evidence type="ECO:0000259" key="8">
    <source>
        <dbReference type="PROSITE" id="PS50850"/>
    </source>
</evidence>
<proteinExistence type="predicted"/>
<keyword evidence="6 7" id="KW-0472">Membrane</keyword>
<dbReference type="InterPro" id="IPR050171">
    <property type="entry name" value="MFS_Transporters"/>
</dbReference>
<dbReference type="Proteomes" id="UP001321498">
    <property type="component" value="Chromosome"/>
</dbReference>
<dbReference type="Pfam" id="PF07690">
    <property type="entry name" value="MFS_1"/>
    <property type="match status" value="1"/>
</dbReference>
<feature type="transmembrane region" description="Helical" evidence="7">
    <location>
        <begin position="206"/>
        <end position="239"/>
    </location>
</feature>
<accession>A0ABN6XHI5</accession>
<keyword evidence="4 7" id="KW-0812">Transmembrane</keyword>
<evidence type="ECO:0000256" key="5">
    <source>
        <dbReference type="ARBA" id="ARBA00022989"/>
    </source>
</evidence>
<comment type="subcellular location">
    <subcellularLocation>
        <location evidence="1">Cell membrane</location>
        <topology evidence="1">Multi-pass membrane protein</topology>
    </subcellularLocation>
</comment>
<dbReference type="PROSITE" id="PS50850">
    <property type="entry name" value="MFS"/>
    <property type="match status" value="1"/>
</dbReference>
<dbReference type="InterPro" id="IPR036259">
    <property type="entry name" value="MFS_trans_sf"/>
</dbReference>
<dbReference type="EMBL" id="AP027731">
    <property type="protein sequence ID" value="BDZ44321.1"/>
    <property type="molecule type" value="Genomic_DNA"/>
</dbReference>
<dbReference type="SUPFAM" id="SSF103473">
    <property type="entry name" value="MFS general substrate transporter"/>
    <property type="match status" value="1"/>
</dbReference>
<sequence>MLAAFWIFVICCVAATIVLVTLPDPEATFGAARLARLSPDSEGRRLATEESHGLLDTIRSNAGLLVRLGSGSALIAALRASRQVVLPLWAVSIGLSETHTAVIIGVAGAVDFALFYTGGHIMDRFGRLWTAVPSMVGLGLGHLVLAFTHDVLTREGWFIAIALFLSLANGIGAGILMTLGADLAPPGNPAPFLGAWRFTNDSGGALAPLAIAAITAAASLPVAVAVLGVLGFLGSGVLLRYLPRYSPRP</sequence>
<dbReference type="InterPro" id="IPR020846">
    <property type="entry name" value="MFS_dom"/>
</dbReference>
<feature type="domain" description="Major facilitator superfamily (MFS) profile" evidence="8">
    <location>
        <begin position="64"/>
        <end position="249"/>
    </location>
</feature>
<feature type="transmembrane region" description="Helical" evidence="7">
    <location>
        <begin position="157"/>
        <end position="179"/>
    </location>
</feature>
<dbReference type="Gene3D" id="1.20.1250.20">
    <property type="entry name" value="MFS general substrate transporter like domains"/>
    <property type="match status" value="1"/>
</dbReference>
<keyword evidence="5 7" id="KW-1133">Transmembrane helix</keyword>
<evidence type="ECO:0000256" key="7">
    <source>
        <dbReference type="SAM" id="Phobius"/>
    </source>
</evidence>
<evidence type="ECO:0000256" key="4">
    <source>
        <dbReference type="ARBA" id="ARBA00022692"/>
    </source>
</evidence>
<gene>
    <name evidence="9" type="ORF">GCM10025866_02300</name>
</gene>
<evidence type="ECO:0000256" key="3">
    <source>
        <dbReference type="ARBA" id="ARBA00022475"/>
    </source>
</evidence>
<keyword evidence="10" id="KW-1185">Reference proteome</keyword>
<dbReference type="PANTHER" id="PTHR23517">
    <property type="entry name" value="RESISTANCE PROTEIN MDTM, PUTATIVE-RELATED-RELATED"/>
    <property type="match status" value="1"/>
</dbReference>
<evidence type="ECO:0000256" key="1">
    <source>
        <dbReference type="ARBA" id="ARBA00004651"/>
    </source>
</evidence>
<name>A0ABN6XHI5_9MICO</name>
<evidence type="ECO:0000313" key="9">
    <source>
        <dbReference type="EMBL" id="BDZ44321.1"/>
    </source>
</evidence>
<evidence type="ECO:0000313" key="10">
    <source>
        <dbReference type="Proteomes" id="UP001321498"/>
    </source>
</evidence>
<protein>
    <recommendedName>
        <fullName evidence="8">Major facilitator superfamily (MFS) profile domain-containing protein</fullName>
    </recommendedName>
</protein>
<reference evidence="10" key="1">
    <citation type="journal article" date="2019" name="Int. J. Syst. Evol. Microbiol.">
        <title>The Global Catalogue of Microorganisms (GCM) 10K type strain sequencing project: providing services to taxonomists for standard genome sequencing and annotation.</title>
        <authorList>
            <consortium name="The Broad Institute Genomics Platform"/>
            <consortium name="The Broad Institute Genome Sequencing Center for Infectious Disease"/>
            <person name="Wu L."/>
            <person name="Ma J."/>
        </authorList>
    </citation>
    <scope>NUCLEOTIDE SEQUENCE [LARGE SCALE GENOMIC DNA]</scope>
    <source>
        <strain evidence="10">NBRC 108725</strain>
    </source>
</reference>
<feature type="transmembrane region" description="Helical" evidence="7">
    <location>
        <begin position="128"/>
        <end position="145"/>
    </location>
</feature>
<keyword evidence="3" id="KW-1003">Cell membrane</keyword>
<dbReference type="InterPro" id="IPR011701">
    <property type="entry name" value="MFS"/>
</dbReference>
<dbReference type="PANTHER" id="PTHR23517:SF3">
    <property type="entry name" value="INTEGRAL MEMBRANE TRANSPORT PROTEIN"/>
    <property type="match status" value="1"/>
</dbReference>
<keyword evidence="2" id="KW-0813">Transport</keyword>
<evidence type="ECO:0000256" key="6">
    <source>
        <dbReference type="ARBA" id="ARBA00023136"/>
    </source>
</evidence>
<organism evidence="9 10">
    <name type="scientific">Naasia aerilata</name>
    <dbReference type="NCBI Taxonomy" id="1162966"/>
    <lineage>
        <taxon>Bacteria</taxon>
        <taxon>Bacillati</taxon>
        <taxon>Actinomycetota</taxon>
        <taxon>Actinomycetes</taxon>
        <taxon>Micrococcales</taxon>
        <taxon>Microbacteriaceae</taxon>
        <taxon>Naasia</taxon>
    </lineage>
</organism>